<accession>A0A258CTB0</accession>
<dbReference type="Pfam" id="PF09650">
    <property type="entry name" value="PHA_gran_rgn"/>
    <property type="match status" value="1"/>
</dbReference>
<dbReference type="Proteomes" id="UP000215616">
    <property type="component" value="Unassembled WGS sequence"/>
</dbReference>
<evidence type="ECO:0000313" key="1">
    <source>
        <dbReference type="EMBL" id="OYW98718.1"/>
    </source>
</evidence>
<gene>
    <name evidence="1" type="ORF">B7Z12_19325</name>
</gene>
<evidence type="ECO:0000313" key="2">
    <source>
        <dbReference type="Proteomes" id="UP000215616"/>
    </source>
</evidence>
<dbReference type="EMBL" id="NCDQ01000474">
    <property type="protein sequence ID" value="OYW98718.1"/>
    <property type="molecule type" value="Genomic_DNA"/>
</dbReference>
<proteinExistence type="predicted"/>
<protein>
    <submittedName>
        <fullName evidence="1">Polyhydroxyalkanoic acid system protein</fullName>
    </submittedName>
</protein>
<reference evidence="1 2" key="1">
    <citation type="submission" date="2017-03" db="EMBL/GenBank/DDBJ databases">
        <title>Lifting the veil on microbial sulfur biogeochemistry in mining wastewaters.</title>
        <authorList>
            <person name="Kantor R.S."/>
            <person name="Colenbrander Nelson T."/>
            <person name="Marshall S."/>
            <person name="Bennett D."/>
            <person name="Apte S."/>
            <person name="Camacho D."/>
            <person name="Thomas B.C."/>
            <person name="Warren L.A."/>
            <person name="Banfield J.F."/>
        </authorList>
    </citation>
    <scope>NUCLEOTIDE SEQUENCE [LARGE SCALE GENOMIC DNA]</scope>
    <source>
        <strain evidence="1">32-67-7</strain>
    </source>
</reference>
<name>A0A258CTB0_CAUVI</name>
<comment type="caution">
    <text evidence="1">The sequence shown here is derived from an EMBL/GenBank/DDBJ whole genome shotgun (WGS) entry which is preliminary data.</text>
</comment>
<dbReference type="InterPro" id="IPR013433">
    <property type="entry name" value="PHA_gran_rgn"/>
</dbReference>
<sequence length="107" mass="11706">MKPITIDIPHSLGAAEARRRLEEGFDKILSQFGESAKLTRQWSGDRMGFSATVLGQTISGHLDVMADAVRMEINLPNVLAMLAGKIKGRVQKQGQLLLENKSPPPKP</sequence>
<organism evidence="1 2">
    <name type="scientific">Caulobacter vibrioides</name>
    <name type="common">Caulobacter crescentus</name>
    <dbReference type="NCBI Taxonomy" id="155892"/>
    <lineage>
        <taxon>Bacteria</taxon>
        <taxon>Pseudomonadati</taxon>
        <taxon>Pseudomonadota</taxon>
        <taxon>Alphaproteobacteria</taxon>
        <taxon>Caulobacterales</taxon>
        <taxon>Caulobacteraceae</taxon>
        <taxon>Caulobacter</taxon>
    </lineage>
</organism>
<dbReference type="AlphaFoldDB" id="A0A258CTB0"/>